<name>A0ABY2IBQ4_9MICO</name>
<reference evidence="2 3" key="1">
    <citation type="submission" date="2019-03" db="EMBL/GenBank/DDBJ databases">
        <title>Genomics of glacier-inhabiting Cryobacterium strains.</title>
        <authorList>
            <person name="Liu Q."/>
            <person name="Xin Y.-H."/>
        </authorList>
    </citation>
    <scope>NUCLEOTIDE SEQUENCE [LARGE SCALE GENOMIC DNA]</scope>
    <source>
        <strain evidence="2 3">MDB2-B</strain>
    </source>
</reference>
<protein>
    <submittedName>
        <fullName evidence="2">Uncharacterized protein</fullName>
    </submittedName>
</protein>
<dbReference type="RefSeq" id="WP_134533883.1">
    <property type="nucleotide sequence ID" value="NZ_SOFG01000011.1"/>
</dbReference>
<evidence type="ECO:0000256" key="1">
    <source>
        <dbReference type="SAM" id="SignalP"/>
    </source>
</evidence>
<feature type="chain" id="PRO_5047075211" evidence="1">
    <location>
        <begin position="28"/>
        <end position="297"/>
    </location>
</feature>
<organism evidence="2 3">
    <name type="scientific">Cryobacterium algoricola</name>
    <dbReference type="NCBI Taxonomy" id="1259183"/>
    <lineage>
        <taxon>Bacteria</taxon>
        <taxon>Bacillati</taxon>
        <taxon>Actinomycetota</taxon>
        <taxon>Actinomycetes</taxon>
        <taxon>Micrococcales</taxon>
        <taxon>Microbacteriaceae</taxon>
        <taxon>Cryobacterium</taxon>
    </lineage>
</organism>
<proteinExistence type="predicted"/>
<evidence type="ECO:0000313" key="3">
    <source>
        <dbReference type="Proteomes" id="UP000297608"/>
    </source>
</evidence>
<gene>
    <name evidence="2" type="ORF">E3O44_06950</name>
</gene>
<keyword evidence="1" id="KW-0732">Signal</keyword>
<accession>A0ABY2IBQ4</accession>
<evidence type="ECO:0000313" key="2">
    <source>
        <dbReference type="EMBL" id="TFB86898.1"/>
    </source>
</evidence>
<feature type="signal peptide" evidence="1">
    <location>
        <begin position="1"/>
        <end position="27"/>
    </location>
</feature>
<sequence>MKFKNILASAVIGAVIVGGISAAPASAAPNSDAVTDALNSLGLLSNTLGSGAARATVADPATTVLTAERLQVRSKTGTVEIAPVSTLSGALSADSKVTILAGPDSSYALTSQSGGAQANAGYIVLHNKNAPTDYRFQITANDKPAVLSEIDGRILVSDQNGIAVNVIGSAWAKDAQGSPVETSYTIDGNTLIQSVAPTSSTAFPVVADPRVQCDFVWCTLEFTKTETQTASETAVGAGAVLCGGAALLNPIVGFACGVYSAAFWVAAVQAKNTGQCVGFRMLTIGGSAHPVIINCYA</sequence>
<dbReference type="EMBL" id="SOFG01000011">
    <property type="protein sequence ID" value="TFB86898.1"/>
    <property type="molecule type" value="Genomic_DNA"/>
</dbReference>
<dbReference type="Proteomes" id="UP000297608">
    <property type="component" value="Unassembled WGS sequence"/>
</dbReference>
<keyword evidence="3" id="KW-1185">Reference proteome</keyword>
<comment type="caution">
    <text evidence="2">The sequence shown here is derived from an EMBL/GenBank/DDBJ whole genome shotgun (WGS) entry which is preliminary data.</text>
</comment>